<evidence type="ECO:0000313" key="3">
    <source>
        <dbReference type="Proteomes" id="UP000717996"/>
    </source>
</evidence>
<organism evidence="2 3">
    <name type="scientific">Rhizopus oryzae</name>
    <name type="common">Mucormycosis agent</name>
    <name type="synonym">Rhizopus arrhizus var. delemar</name>
    <dbReference type="NCBI Taxonomy" id="64495"/>
    <lineage>
        <taxon>Eukaryota</taxon>
        <taxon>Fungi</taxon>
        <taxon>Fungi incertae sedis</taxon>
        <taxon>Mucoromycota</taxon>
        <taxon>Mucoromycotina</taxon>
        <taxon>Mucoromycetes</taxon>
        <taxon>Mucorales</taxon>
        <taxon>Mucorineae</taxon>
        <taxon>Rhizopodaceae</taxon>
        <taxon>Rhizopus</taxon>
    </lineage>
</organism>
<comment type="caution">
    <text evidence="2">The sequence shown here is derived from an EMBL/GenBank/DDBJ whole genome shotgun (WGS) entry which is preliminary data.</text>
</comment>
<accession>A0A9P6XV66</accession>
<protein>
    <recommendedName>
        <fullName evidence="4">Retrotransposon gag domain-containing protein</fullName>
    </recommendedName>
</protein>
<dbReference type="Proteomes" id="UP000717996">
    <property type="component" value="Unassembled WGS sequence"/>
</dbReference>
<reference evidence="2" key="1">
    <citation type="journal article" date="2020" name="Microb. Genom.">
        <title>Genetic diversity of clinical and environmental Mucorales isolates obtained from an investigation of mucormycosis cases among solid organ transplant recipients.</title>
        <authorList>
            <person name="Nguyen M.H."/>
            <person name="Kaul D."/>
            <person name="Muto C."/>
            <person name="Cheng S.J."/>
            <person name="Richter R.A."/>
            <person name="Bruno V.M."/>
            <person name="Liu G."/>
            <person name="Beyhan S."/>
            <person name="Sundermann A.J."/>
            <person name="Mounaud S."/>
            <person name="Pasculle A.W."/>
            <person name="Nierman W.C."/>
            <person name="Driscoll E."/>
            <person name="Cumbie R."/>
            <person name="Clancy C.J."/>
            <person name="Dupont C.L."/>
        </authorList>
    </citation>
    <scope>NUCLEOTIDE SEQUENCE</scope>
    <source>
        <strain evidence="2">GL16</strain>
    </source>
</reference>
<sequence>MFITDSQENVKYPAQYRNVETPQSHFAKELEENLNTAFEIVYEQMKTYDNSIDYQAFKQGDKVLIFNMQHSTIAKPRKLAFDWYGPFFVEDVLSSTRYPNKRIRRFSSPARLLSPLLLPTSELYTWDDLGLSQTLTPRRTSFSSYSSSSTYHTVPTYFISEKMSGSATTPQHSYNIPGATTEFSQYLAHEKAKTIPVNNYDLNNSLRVWFLEFEQQALVHGIDDLNICSFHLTKYMPLVIQRWIPTLPVTVRKKFSLLKEALLNRFGMDAEDENRLLLKQLKQCKQLPRESIRLHAANWEHLLSLITDKFSAQTKISFFIQSLEQRDTRLTLTSLVAALNINTVDDVIQQAINLEVRAKLLDVPETVETNSDVVPMEIDYINRHNNKQYSSKKKQFNNYNNHNNKLKGHGNAHQQQSEKAPRLYDRHGNPSTPRQA</sequence>
<dbReference type="EMBL" id="JAANIT010004124">
    <property type="protein sequence ID" value="KAG1533049.1"/>
    <property type="molecule type" value="Genomic_DNA"/>
</dbReference>
<feature type="region of interest" description="Disordered" evidence="1">
    <location>
        <begin position="390"/>
        <end position="436"/>
    </location>
</feature>
<evidence type="ECO:0000256" key="1">
    <source>
        <dbReference type="SAM" id="MobiDB-lite"/>
    </source>
</evidence>
<dbReference type="AlphaFoldDB" id="A0A9P6XV66"/>
<feature type="compositionally biased region" description="Basic and acidic residues" evidence="1">
    <location>
        <begin position="419"/>
        <end position="428"/>
    </location>
</feature>
<gene>
    <name evidence="2" type="ORF">G6F51_012810</name>
</gene>
<evidence type="ECO:0000313" key="2">
    <source>
        <dbReference type="EMBL" id="KAG1533049.1"/>
    </source>
</evidence>
<evidence type="ECO:0008006" key="4">
    <source>
        <dbReference type="Google" id="ProtNLM"/>
    </source>
</evidence>
<name>A0A9P6XV66_RHIOR</name>
<proteinExistence type="predicted"/>